<dbReference type="AlphaFoldDB" id="A0A5J4KPI5"/>
<dbReference type="InterPro" id="IPR000182">
    <property type="entry name" value="GNAT_dom"/>
</dbReference>
<dbReference type="PANTHER" id="PTHR43072:SF52">
    <property type="entry name" value="GCN5-RELATED N-ACETYLTRANSFERASE"/>
    <property type="match status" value="1"/>
</dbReference>
<dbReference type="Proteomes" id="UP000326912">
    <property type="component" value="Unassembled WGS sequence"/>
</dbReference>
<dbReference type="PROSITE" id="PS51186">
    <property type="entry name" value="GNAT"/>
    <property type="match status" value="1"/>
</dbReference>
<dbReference type="Gene3D" id="3.40.630.30">
    <property type="match status" value="1"/>
</dbReference>
<dbReference type="EMBL" id="BKZW01000001">
    <property type="protein sequence ID" value="GER88281.1"/>
    <property type="molecule type" value="Genomic_DNA"/>
</dbReference>
<sequence length="294" mass="33557">MPQIEIRPVQPTDRDAVLPFCTQTWDWGDYIDQVWDDWLLNPAGDFLVATVDQKPAGIVHIDMLNAEEAWLEGLRVDPAYRQQGIGNALNEAAMLAAMRRHASTIRLAVETQNTTSIHLYERLHMRRVGEFSLYHASPFTSLPRANAQQSLQLATPEDLDSIIDYLNVSNIFPLVGGLYYAQFKALPITAELLAEKIAGQQVYLLRRWERLDGLALAEIREEYHEQRLSVGYLDGTAIEAISLIAYELRRRLTELELTRLRVYAPQTLLVHDAFDGAEYDSNSTNFYTYERSLV</sequence>
<accession>A0A5J4KPI5</accession>
<name>A0A5J4KPI5_9CHLR</name>
<evidence type="ECO:0000313" key="3">
    <source>
        <dbReference type="Proteomes" id="UP000326912"/>
    </source>
</evidence>
<dbReference type="GO" id="GO:0016747">
    <property type="term" value="F:acyltransferase activity, transferring groups other than amino-acyl groups"/>
    <property type="evidence" value="ECO:0007669"/>
    <property type="project" value="InterPro"/>
</dbReference>
<feature type="domain" description="N-acetyltransferase" evidence="1">
    <location>
        <begin position="4"/>
        <end position="143"/>
    </location>
</feature>
<keyword evidence="3" id="KW-1185">Reference proteome</keyword>
<gene>
    <name evidence="2" type="ORF">KDW_24430</name>
</gene>
<comment type="caution">
    <text evidence="2">The sequence shown here is derived from an EMBL/GenBank/DDBJ whole genome shotgun (WGS) entry which is preliminary data.</text>
</comment>
<dbReference type="SUPFAM" id="SSF55729">
    <property type="entry name" value="Acyl-CoA N-acyltransferases (Nat)"/>
    <property type="match status" value="1"/>
</dbReference>
<protein>
    <recommendedName>
        <fullName evidence="1">N-acetyltransferase domain-containing protein</fullName>
    </recommendedName>
</protein>
<reference evidence="2 3" key="1">
    <citation type="submission" date="2019-10" db="EMBL/GenBank/DDBJ databases">
        <title>Dictyobacter vulcani sp. nov., within the class Ktedonobacteria, isolated from soil of volcanic Mt. Zao.</title>
        <authorList>
            <person name="Zheng Y."/>
            <person name="Wang C.M."/>
            <person name="Sakai Y."/>
            <person name="Abe K."/>
            <person name="Yokota A."/>
            <person name="Yabe S."/>
        </authorList>
    </citation>
    <scope>NUCLEOTIDE SEQUENCE [LARGE SCALE GENOMIC DNA]</scope>
    <source>
        <strain evidence="2 3">W12</strain>
    </source>
</reference>
<organism evidence="2 3">
    <name type="scientific">Dictyobacter vulcani</name>
    <dbReference type="NCBI Taxonomy" id="2607529"/>
    <lineage>
        <taxon>Bacteria</taxon>
        <taxon>Bacillati</taxon>
        <taxon>Chloroflexota</taxon>
        <taxon>Ktedonobacteria</taxon>
        <taxon>Ktedonobacterales</taxon>
        <taxon>Dictyobacteraceae</taxon>
        <taxon>Dictyobacter</taxon>
    </lineage>
</organism>
<dbReference type="InterPro" id="IPR016181">
    <property type="entry name" value="Acyl_CoA_acyltransferase"/>
</dbReference>
<dbReference type="PANTHER" id="PTHR43072">
    <property type="entry name" value="N-ACETYLTRANSFERASE"/>
    <property type="match status" value="1"/>
</dbReference>
<evidence type="ECO:0000313" key="2">
    <source>
        <dbReference type="EMBL" id="GER88281.1"/>
    </source>
</evidence>
<dbReference type="CDD" id="cd04301">
    <property type="entry name" value="NAT_SF"/>
    <property type="match status" value="1"/>
</dbReference>
<proteinExistence type="predicted"/>
<evidence type="ECO:0000259" key="1">
    <source>
        <dbReference type="PROSITE" id="PS51186"/>
    </source>
</evidence>
<dbReference type="Pfam" id="PF00583">
    <property type="entry name" value="Acetyltransf_1"/>
    <property type="match status" value="1"/>
</dbReference>
<dbReference type="RefSeq" id="WP_151756202.1">
    <property type="nucleotide sequence ID" value="NZ_BKZW01000001.1"/>
</dbReference>